<dbReference type="GO" id="GO:0015074">
    <property type="term" value="P:DNA integration"/>
    <property type="evidence" value="ECO:0007669"/>
    <property type="project" value="InterPro"/>
</dbReference>
<proteinExistence type="predicted"/>
<sequence length="188" mass="21912">MTMPEVHAVKDQDTVKLISYLLERQFSQQLADVWNIGLNLALRISDLLSIKFSDIQGDRLIIKESKTGKIANIKLNSKTLERIQRIAREHPNHIYLFQSYRNQRAKNIKPAPLSRRYICRALAMIGEELKIALGTHSMRKTRGYLLYQQTKDIGRVMKMLRHSAEETTLRYIGIEQDDIDKDFVELEI</sequence>
<protein>
    <submittedName>
        <fullName evidence="3">Phage integrase family protein</fullName>
    </submittedName>
</protein>
<evidence type="ECO:0000313" key="3">
    <source>
        <dbReference type="EMBL" id="ABP77226.1"/>
    </source>
</evidence>
<dbReference type="SUPFAM" id="SSF56349">
    <property type="entry name" value="DNA breaking-rejoining enzymes"/>
    <property type="match status" value="1"/>
</dbReference>
<evidence type="ECO:0000259" key="2">
    <source>
        <dbReference type="PROSITE" id="PS51898"/>
    </source>
</evidence>
<dbReference type="Gene3D" id="1.10.443.10">
    <property type="entry name" value="Intergrase catalytic core"/>
    <property type="match status" value="1"/>
</dbReference>
<dbReference type="GO" id="GO:0003677">
    <property type="term" value="F:DNA binding"/>
    <property type="evidence" value="ECO:0007669"/>
    <property type="project" value="InterPro"/>
</dbReference>
<dbReference type="STRING" id="319224.Sputcn32_3517"/>
<organism evidence="3">
    <name type="scientific">Shewanella putrefaciens (strain CN-32 / ATCC BAA-453)</name>
    <dbReference type="NCBI Taxonomy" id="319224"/>
    <lineage>
        <taxon>Bacteria</taxon>
        <taxon>Pseudomonadati</taxon>
        <taxon>Pseudomonadota</taxon>
        <taxon>Gammaproteobacteria</taxon>
        <taxon>Alteromonadales</taxon>
        <taxon>Shewanellaceae</taxon>
        <taxon>Shewanella</taxon>
    </lineage>
</organism>
<dbReference type="KEGG" id="spc:Sputcn32_3517"/>
<reference evidence="3" key="1">
    <citation type="submission" date="2007-04" db="EMBL/GenBank/DDBJ databases">
        <title>Complete sequence of Shewanella putrefaciens CN-32.</title>
        <authorList>
            <consortium name="US DOE Joint Genome Institute"/>
            <person name="Copeland A."/>
            <person name="Lucas S."/>
            <person name="Lapidus A."/>
            <person name="Barry K."/>
            <person name="Detter J.C."/>
            <person name="Glavina del Rio T."/>
            <person name="Hammon N."/>
            <person name="Israni S."/>
            <person name="Dalin E."/>
            <person name="Tice H."/>
            <person name="Pitluck S."/>
            <person name="Chain P."/>
            <person name="Malfatti S."/>
            <person name="Shin M."/>
            <person name="Vergez L."/>
            <person name="Schmutz J."/>
            <person name="Larimer F."/>
            <person name="Land M."/>
            <person name="Hauser L."/>
            <person name="Kyrpides N."/>
            <person name="Mikhailova N."/>
            <person name="Romine M.F."/>
            <person name="Fredrickson J."/>
            <person name="Tiedje J."/>
            <person name="Richardson P."/>
        </authorList>
    </citation>
    <scope>NUCLEOTIDE SEQUENCE [LARGE SCALE GENOMIC DNA]</scope>
    <source>
        <strain evidence="3">CN-32</strain>
    </source>
</reference>
<dbReference type="Pfam" id="PF00589">
    <property type="entry name" value="Phage_integrase"/>
    <property type="match status" value="1"/>
</dbReference>
<dbReference type="EMBL" id="CP000681">
    <property type="protein sequence ID" value="ABP77226.1"/>
    <property type="molecule type" value="Genomic_DNA"/>
</dbReference>
<dbReference type="AlphaFoldDB" id="A4YB93"/>
<name>A4YB93_SHEPC</name>
<dbReference type="InterPro" id="IPR002104">
    <property type="entry name" value="Integrase_catalytic"/>
</dbReference>
<dbReference type="HOGENOM" id="CLU_027562_33_1_6"/>
<dbReference type="eggNOG" id="COG0582">
    <property type="taxonomic scope" value="Bacteria"/>
</dbReference>
<feature type="domain" description="Tyr recombinase" evidence="2">
    <location>
        <begin position="4"/>
        <end position="186"/>
    </location>
</feature>
<dbReference type="GO" id="GO:0006310">
    <property type="term" value="P:DNA recombination"/>
    <property type="evidence" value="ECO:0007669"/>
    <property type="project" value="UniProtKB-KW"/>
</dbReference>
<keyword evidence="1" id="KW-0233">DNA recombination</keyword>
<gene>
    <name evidence="3" type="ordered locus">Sputcn32_3517</name>
</gene>
<evidence type="ECO:0000256" key="1">
    <source>
        <dbReference type="ARBA" id="ARBA00023172"/>
    </source>
</evidence>
<accession>A4YB93</accession>
<dbReference type="InterPro" id="IPR011010">
    <property type="entry name" value="DNA_brk_join_enz"/>
</dbReference>
<dbReference type="InterPro" id="IPR013762">
    <property type="entry name" value="Integrase-like_cat_sf"/>
</dbReference>
<dbReference type="PROSITE" id="PS51898">
    <property type="entry name" value="TYR_RECOMBINASE"/>
    <property type="match status" value="1"/>
</dbReference>